<gene>
    <name evidence="1" type="ORF">NF708_10490</name>
</gene>
<dbReference type="Pfam" id="PF14305">
    <property type="entry name" value="ATPgrasp_TupA"/>
    <property type="match status" value="2"/>
</dbReference>
<sequence length="438" mass="51644">MSIKGWIIRKIVSLNPKRFAFLSDEQYLQLKFYDTFGRFMDFSNPQTFNEKLQWLKIYNRNPEYTIMVDKYESKKYISEKIGAEYIIPTLGVWNSFDEIDFDALPDQFVLKCTHDSGGLVVCRDKSSLDMNSARKKIETSLSNNFYYMGREWPYKNVPHRIIAEQYMADDLRDYKLICFDGAPRMTLVCSERFTKDGLKEDFYDEAWNHLNVQRPAHGNAILPIQRPKQYELMKKLAAKLSEKMPFARIDFYEINEKVYFGEITFYPASGFEGFKPEEWDLKLGEWIKLPNGGGYRLKSDDCSIIISDSYYNNNVEKSINDYKIFCFNGEIDSIMVCTGREKGHPDFYFYDANWNRLYYQHEALEKANNIEKPQNLNEMLKIAKILCKGYSHIRVDLFDVDNNIYFGELTFFDNSGFDTDISYETDLKWGEKILLPNK</sequence>
<evidence type="ECO:0000313" key="2">
    <source>
        <dbReference type="Proteomes" id="UP001153203"/>
    </source>
</evidence>
<evidence type="ECO:0008006" key="3">
    <source>
        <dbReference type="Google" id="ProtNLM"/>
    </source>
</evidence>
<accession>A0A9X4P8Z0</accession>
<comment type="caution">
    <text evidence="1">The sequence shown here is derived from an EMBL/GenBank/DDBJ whole genome shotgun (WGS) entry which is preliminary data.</text>
</comment>
<dbReference type="AlphaFoldDB" id="A0A9X4P8Z0"/>
<proteinExistence type="predicted"/>
<dbReference type="EMBL" id="JAMWGI010000009">
    <property type="protein sequence ID" value="MDG6194408.1"/>
    <property type="molecule type" value="Genomic_DNA"/>
</dbReference>
<protein>
    <recommendedName>
        <fullName evidence="3">Glycosyl transferase</fullName>
    </recommendedName>
</protein>
<dbReference type="Proteomes" id="UP001153203">
    <property type="component" value="Unassembled WGS sequence"/>
</dbReference>
<organism evidence="1 2">
    <name type="scientific">Lactococcus formosensis</name>
    <dbReference type="NCBI Taxonomy" id="1281486"/>
    <lineage>
        <taxon>Bacteria</taxon>
        <taxon>Bacillati</taxon>
        <taxon>Bacillota</taxon>
        <taxon>Bacilli</taxon>
        <taxon>Lactobacillales</taxon>
        <taxon>Streptococcaceae</taxon>
        <taxon>Lactococcus</taxon>
    </lineage>
</organism>
<name>A0A9X4P8Z0_9LACT</name>
<reference evidence="1" key="1">
    <citation type="submission" date="2022-06" db="EMBL/GenBank/DDBJ databases">
        <title>Lactococcus from bovine mastitis in China.</title>
        <authorList>
            <person name="Lin Y."/>
            <person name="Han B."/>
        </authorList>
    </citation>
    <scope>NUCLEOTIDE SEQUENCE</scope>
    <source>
        <strain evidence="1">Hebei-B-39</strain>
    </source>
</reference>
<evidence type="ECO:0000313" key="1">
    <source>
        <dbReference type="EMBL" id="MDG6194408.1"/>
    </source>
</evidence>
<dbReference type="RefSeq" id="WP_279363734.1">
    <property type="nucleotide sequence ID" value="NZ_JAMWFS010000017.1"/>
</dbReference>
<dbReference type="InterPro" id="IPR029465">
    <property type="entry name" value="ATPgrasp_TupA"/>
</dbReference>